<dbReference type="RefSeq" id="WP_227210813.1">
    <property type="nucleotide sequence ID" value="NZ_BAABZQ010000001.1"/>
</dbReference>
<dbReference type="CDD" id="cd04301">
    <property type="entry name" value="NAT_SF"/>
    <property type="match status" value="1"/>
</dbReference>
<dbReference type="Gene3D" id="3.30.1050.10">
    <property type="entry name" value="SCP2 sterol-binding domain"/>
    <property type="match status" value="1"/>
</dbReference>
<dbReference type="Pfam" id="PF13527">
    <property type="entry name" value="Acetyltransf_9"/>
    <property type="match status" value="1"/>
</dbReference>
<comment type="caution">
    <text evidence="2">The sequence shown here is derived from an EMBL/GenBank/DDBJ whole genome shotgun (WGS) entry which is preliminary data.</text>
</comment>
<protein>
    <recommendedName>
        <fullName evidence="1">N-acetyltransferase domain-containing protein</fullName>
    </recommendedName>
</protein>
<reference evidence="2 3" key="1">
    <citation type="submission" date="2024-04" db="EMBL/GenBank/DDBJ databases">
        <title>Defined microbial consortia suppress multidrug-resistant proinflammatory Enterobacteriaceae via ecological control.</title>
        <authorList>
            <person name="Furuichi M."/>
            <person name="Kawaguchi T."/>
            <person name="Pust M."/>
            <person name="Yasuma K."/>
            <person name="Plichta D."/>
            <person name="Hasegawa N."/>
            <person name="Ohya T."/>
            <person name="Bhattarai S."/>
            <person name="Sasajima S."/>
            <person name="Aoto Y."/>
            <person name="Tuganbaev T."/>
            <person name="Yaginuma M."/>
            <person name="Ueda M."/>
            <person name="Okahashi N."/>
            <person name="Amafuji K."/>
            <person name="Kiridooshi Y."/>
            <person name="Sugita K."/>
            <person name="Strazar M."/>
            <person name="Skelly A."/>
            <person name="Suda W."/>
            <person name="Hattori M."/>
            <person name="Nakamoto N."/>
            <person name="Caballero S."/>
            <person name="Norman J."/>
            <person name="Olle B."/>
            <person name="Tanoue T."/>
            <person name="Arita M."/>
            <person name="Bucci V."/>
            <person name="Atarashi K."/>
            <person name="Xavier R."/>
            <person name="Honda K."/>
        </authorList>
    </citation>
    <scope>NUCLEOTIDE SEQUENCE [LARGE SCALE GENOMIC DNA]</scope>
    <source>
        <strain evidence="3">k34-0107-D12</strain>
    </source>
</reference>
<dbReference type="InterPro" id="IPR000182">
    <property type="entry name" value="GNAT_dom"/>
</dbReference>
<dbReference type="InterPro" id="IPR025559">
    <property type="entry name" value="Eis_dom"/>
</dbReference>
<dbReference type="Gene3D" id="3.40.630.30">
    <property type="match status" value="1"/>
</dbReference>
<dbReference type="Proteomes" id="UP001600941">
    <property type="component" value="Unassembled WGS sequence"/>
</dbReference>
<accession>A0ABQ0BP38</accession>
<dbReference type="SUPFAM" id="SSF55718">
    <property type="entry name" value="SCP-like"/>
    <property type="match status" value="1"/>
</dbReference>
<organism evidence="2 3">
    <name type="scientific">Blautia parvula</name>
    <dbReference type="NCBI Taxonomy" id="2877527"/>
    <lineage>
        <taxon>Bacteria</taxon>
        <taxon>Bacillati</taxon>
        <taxon>Bacillota</taxon>
        <taxon>Clostridia</taxon>
        <taxon>Lachnospirales</taxon>
        <taxon>Lachnospiraceae</taxon>
        <taxon>Blautia</taxon>
    </lineage>
</organism>
<evidence type="ECO:0000313" key="2">
    <source>
        <dbReference type="EMBL" id="GAA6498300.1"/>
    </source>
</evidence>
<name>A0ABQ0BP38_9FIRM</name>
<dbReference type="PROSITE" id="PS51186">
    <property type="entry name" value="GNAT"/>
    <property type="match status" value="1"/>
</dbReference>
<evidence type="ECO:0000313" key="3">
    <source>
        <dbReference type="Proteomes" id="UP001600941"/>
    </source>
</evidence>
<dbReference type="Pfam" id="PF13530">
    <property type="entry name" value="SCP2_2"/>
    <property type="match status" value="1"/>
</dbReference>
<feature type="domain" description="N-acetyltransferase" evidence="1">
    <location>
        <begin position="1"/>
        <end position="143"/>
    </location>
</feature>
<dbReference type="InterPro" id="IPR036527">
    <property type="entry name" value="SCP2_sterol-bd_dom_sf"/>
</dbReference>
<dbReference type="SUPFAM" id="SSF55729">
    <property type="entry name" value="Acyl-CoA N-acyltransferases (Nat)"/>
    <property type="match status" value="1"/>
</dbReference>
<proteinExistence type="predicted"/>
<keyword evidence="3" id="KW-1185">Reference proteome</keyword>
<dbReference type="EMBL" id="BAABZQ010000001">
    <property type="protein sequence ID" value="GAA6498300.1"/>
    <property type="molecule type" value="Genomic_DNA"/>
</dbReference>
<dbReference type="InterPro" id="IPR016181">
    <property type="entry name" value="Acyl_CoA_acyltransferase"/>
</dbReference>
<gene>
    <name evidence="2" type="ORF">K340107D12_11160</name>
</gene>
<sequence>MEVRYLDSSEKKRCRSLWEEAFPEDSASFVDYYMEEKTKDNRILVLEENGRILSMLHRNPYEVYAGDRLWKCDYIVGVATAEAGRRRGYMRRLMERALADMRAEGMPFSFLMPAAKEIYLPFGFTFIFDQPEWELPAMRIQDSTLAVRQITGGASEELMESAGRWMERWLGKRYEVFTRRDAEYMRRLIKEMESENGTLEEIQKKGKTAGFLETWGLDGQEQRLLLAEPPLLREKGRARPAVMARIVSLPDFVKVIRLAEEAPAERLVFCLEITDELLAENQGVFRWTLDRTASFLERMSAAEDGKDTSGIIKIHIRDLTAWLFGYRVPGKLPAEAVFIRPIRGVFLDEVV</sequence>
<evidence type="ECO:0000259" key="1">
    <source>
        <dbReference type="PROSITE" id="PS51186"/>
    </source>
</evidence>
<dbReference type="InterPro" id="IPR051554">
    <property type="entry name" value="Acetyltransferase_Eis"/>
</dbReference>
<dbReference type="PANTHER" id="PTHR37817:SF1">
    <property type="entry name" value="N-ACETYLTRANSFERASE EIS"/>
    <property type="match status" value="1"/>
</dbReference>
<dbReference type="PANTHER" id="PTHR37817">
    <property type="entry name" value="N-ACETYLTRANSFERASE EIS"/>
    <property type="match status" value="1"/>
</dbReference>